<dbReference type="InterPro" id="IPR000277">
    <property type="entry name" value="Cys/Met-Metab_PyrdxlP-dep_enz"/>
</dbReference>
<evidence type="ECO:0000256" key="6">
    <source>
        <dbReference type="ARBA" id="ARBA00047517"/>
    </source>
</evidence>
<dbReference type="PIRSF" id="PIRSF001434">
    <property type="entry name" value="CGS"/>
    <property type="match status" value="1"/>
</dbReference>
<dbReference type="InterPro" id="IPR054542">
    <property type="entry name" value="Cys_met_metab_PP"/>
</dbReference>
<reference evidence="11" key="2">
    <citation type="submission" date="2024-07" db="EMBL/GenBank/DDBJ databases">
        <title>A complete genome sequence for Pseudomonas syringae CC1417.</title>
        <authorList>
            <person name="Baltrus D.A."/>
        </authorList>
    </citation>
    <scope>NUCLEOTIDE SEQUENCE</scope>
    <source>
        <strain evidence="11">CC1417</strain>
    </source>
</reference>
<sequence length="390" mass="42315">MPHDKDPRAHTALSQRGRSAGSGPGLSVNPPVVRISTVLFDSLASLREAEVRTAGPERSLTYGANGNPTAFALQDLISELESAHGTCLYPTGLAAVAQMFQSFLRPGDHVLMTQSVYGPVRRLANTMLTAFNIEFDYYAADGSDIESLIKPNTRMIYAEVPGSLTFDMCDLPALSRLCKAKNLLLAVDNSWGSGVLFKPLELGADISLMALTKYVAGHSDVMMGSVSVTEAHWKTLKTMNTAVGNTVSPDDAYLVLRGARSLAARMAMHERHALQVAQWLLEQPQVARVLYPALESDPGHAIWKRDFHGCNGLLSFEFKTADRQVLDRFVGALTLFGIGYSWGGFESLITEIEQDGPDRGYGPMLRLQIGLESPDDLIADLQAGFAATLP</sequence>
<accession>A0AAU8LBM8</accession>
<dbReference type="InterPro" id="IPR015424">
    <property type="entry name" value="PyrdxlP-dep_Trfase"/>
</dbReference>
<dbReference type="EC" id="4.4.1.13" evidence="11"/>
<keyword evidence="3 8" id="KW-0663">Pyridoxal phosphate</keyword>
<proteinExistence type="inferred from homology"/>
<protein>
    <submittedName>
        <fullName evidence="11">Cystathionine beta-lyase</fullName>
        <ecNumber evidence="11">4.4.1.13</ecNumber>
    </submittedName>
</protein>
<evidence type="ECO:0000256" key="3">
    <source>
        <dbReference type="ARBA" id="ARBA00022898"/>
    </source>
</evidence>
<dbReference type="PROSITE" id="PS00868">
    <property type="entry name" value="CYS_MET_METAB_PP"/>
    <property type="match status" value="1"/>
</dbReference>
<dbReference type="Gene3D" id="3.90.1150.10">
    <property type="entry name" value="Aspartate Aminotransferase, domain 1"/>
    <property type="match status" value="1"/>
</dbReference>
<dbReference type="RefSeq" id="WP_024694453.1">
    <property type="nucleotide sequence ID" value="NZ_CP159362.1"/>
</dbReference>
<evidence type="ECO:0000256" key="8">
    <source>
        <dbReference type="PIRSR" id="PIRSR001434-2"/>
    </source>
</evidence>
<evidence type="ECO:0000256" key="9">
    <source>
        <dbReference type="RuleBase" id="RU362118"/>
    </source>
</evidence>
<feature type="modified residue" description="N6-(pyridoxal phosphate)lysine" evidence="8">
    <location>
        <position position="213"/>
    </location>
</feature>
<comment type="similarity">
    <text evidence="2 9">Belongs to the trans-sulfuration enzymes family.</text>
</comment>
<dbReference type="PANTHER" id="PTHR43500">
    <property type="entry name" value="CYSTATHIONINE BETA-LYASE-RELATED"/>
    <property type="match status" value="1"/>
</dbReference>
<dbReference type="GO" id="GO:0019450">
    <property type="term" value="P:L-cysteine catabolic process to pyruvate"/>
    <property type="evidence" value="ECO:0007669"/>
    <property type="project" value="TreeGrafter"/>
</dbReference>
<comment type="catalytic activity">
    <reaction evidence="7">
        <text>an S-substituted L-cysteine + H2O = a thiol + pyruvate + NH4(+)</text>
        <dbReference type="Rhea" id="RHEA:18121"/>
        <dbReference type="ChEBI" id="CHEBI:15361"/>
        <dbReference type="ChEBI" id="CHEBI:15377"/>
        <dbReference type="ChEBI" id="CHEBI:28938"/>
        <dbReference type="ChEBI" id="CHEBI:29256"/>
        <dbReference type="ChEBI" id="CHEBI:58717"/>
        <dbReference type="EC" id="4.4.1.13"/>
    </reaction>
</comment>
<comment type="cofactor">
    <cofactor evidence="1 9">
        <name>pyridoxal 5'-phosphate</name>
        <dbReference type="ChEBI" id="CHEBI:597326"/>
    </cofactor>
</comment>
<evidence type="ECO:0000256" key="1">
    <source>
        <dbReference type="ARBA" id="ARBA00001933"/>
    </source>
</evidence>
<dbReference type="InterPro" id="IPR015422">
    <property type="entry name" value="PyrdxlP-dep_Trfase_small"/>
</dbReference>
<dbReference type="GO" id="GO:0030170">
    <property type="term" value="F:pyridoxal phosphate binding"/>
    <property type="evidence" value="ECO:0007669"/>
    <property type="project" value="InterPro"/>
</dbReference>
<organism evidence="11">
    <name type="scientific">Pseudomonas syringae CC1417</name>
    <dbReference type="NCBI Taxonomy" id="1357272"/>
    <lineage>
        <taxon>Bacteria</taxon>
        <taxon>Pseudomonadati</taxon>
        <taxon>Pseudomonadota</taxon>
        <taxon>Gammaproteobacteria</taxon>
        <taxon>Pseudomonadales</taxon>
        <taxon>Pseudomonadaceae</taxon>
        <taxon>Pseudomonas</taxon>
        <taxon>Pseudomonas syringae</taxon>
    </lineage>
</organism>
<dbReference type="GO" id="GO:0019346">
    <property type="term" value="P:transsulfuration"/>
    <property type="evidence" value="ECO:0007669"/>
    <property type="project" value="InterPro"/>
</dbReference>
<dbReference type="FunFam" id="3.40.640.10:FF:000046">
    <property type="entry name" value="Cystathionine gamma-lyase"/>
    <property type="match status" value="1"/>
</dbReference>
<dbReference type="InterPro" id="IPR015421">
    <property type="entry name" value="PyrdxlP-dep_Trfase_major"/>
</dbReference>
<dbReference type="SUPFAM" id="SSF53383">
    <property type="entry name" value="PLP-dependent transferases"/>
    <property type="match status" value="1"/>
</dbReference>
<gene>
    <name evidence="11" type="primary">metC</name>
    <name evidence="11" type="ORF">N011_13520</name>
</gene>
<keyword evidence="4 11" id="KW-0456">Lyase</keyword>
<comment type="catalytic activity">
    <reaction evidence="6">
        <text>L,L-cystathionine + H2O = L-homocysteine + pyruvate + NH4(+)</text>
        <dbReference type="Rhea" id="RHEA:13965"/>
        <dbReference type="ChEBI" id="CHEBI:15361"/>
        <dbReference type="ChEBI" id="CHEBI:15377"/>
        <dbReference type="ChEBI" id="CHEBI:28938"/>
        <dbReference type="ChEBI" id="CHEBI:58161"/>
        <dbReference type="ChEBI" id="CHEBI:58199"/>
    </reaction>
</comment>
<dbReference type="AlphaFoldDB" id="A0AAU8LBM8"/>
<dbReference type="GO" id="GO:0047804">
    <property type="term" value="F:cysteine-S-conjugate beta-lyase activity"/>
    <property type="evidence" value="ECO:0007669"/>
    <property type="project" value="UniProtKB-EC"/>
</dbReference>
<evidence type="ECO:0000256" key="2">
    <source>
        <dbReference type="ARBA" id="ARBA00009077"/>
    </source>
</evidence>
<dbReference type="Pfam" id="PF01053">
    <property type="entry name" value="Cys_Met_Meta_PP"/>
    <property type="match status" value="1"/>
</dbReference>
<dbReference type="EMBL" id="CP159362">
    <property type="protein sequence ID" value="XCN65553.1"/>
    <property type="molecule type" value="Genomic_DNA"/>
</dbReference>
<evidence type="ECO:0000256" key="10">
    <source>
        <dbReference type="SAM" id="MobiDB-lite"/>
    </source>
</evidence>
<dbReference type="NCBIfam" id="TIGR01324">
    <property type="entry name" value="cysta_beta_ly_B"/>
    <property type="match status" value="1"/>
</dbReference>
<comment type="pathway">
    <text evidence="5">Amino-acid biosynthesis; L-methionine biosynthesis via de novo pathway; L-homocysteine from L-cystathionine: step 1/1.</text>
</comment>
<dbReference type="InterPro" id="IPR006233">
    <property type="entry name" value="Cys_b_lyase_bac"/>
</dbReference>
<dbReference type="PANTHER" id="PTHR43500:SF1">
    <property type="entry name" value="CYSTATHIONINE BETA-LYASE-RELATED"/>
    <property type="match status" value="1"/>
</dbReference>
<name>A0AAU8LBM8_PSESX</name>
<evidence type="ECO:0000256" key="5">
    <source>
        <dbReference type="ARBA" id="ARBA00046315"/>
    </source>
</evidence>
<reference evidence="11" key="1">
    <citation type="journal article" date="2014" name="Genome Announc.">
        <title>Draft Genome Sequences of a Phylogenetically Diverse Suite of Pseudomonas syringae Strains from Multiple Source Populations.</title>
        <authorList>
            <person name="Baltrus D.A."/>
            <person name="Yourstone S."/>
            <person name="Lind A."/>
            <person name="Guilbaud C."/>
            <person name="Sands D.C."/>
            <person name="Jones C.D."/>
            <person name="Morris C.E."/>
            <person name="Dangl J.L."/>
        </authorList>
    </citation>
    <scope>NUCLEOTIDE SEQUENCE</scope>
    <source>
        <strain evidence="11">CC1417</strain>
    </source>
</reference>
<dbReference type="Gene3D" id="3.40.640.10">
    <property type="entry name" value="Type I PLP-dependent aspartate aminotransferase-like (Major domain)"/>
    <property type="match status" value="1"/>
</dbReference>
<evidence type="ECO:0000256" key="4">
    <source>
        <dbReference type="ARBA" id="ARBA00023239"/>
    </source>
</evidence>
<feature type="region of interest" description="Disordered" evidence="10">
    <location>
        <begin position="1"/>
        <end position="28"/>
    </location>
</feature>
<evidence type="ECO:0000256" key="7">
    <source>
        <dbReference type="ARBA" id="ARBA00047625"/>
    </source>
</evidence>
<evidence type="ECO:0000313" key="11">
    <source>
        <dbReference type="EMBL" id="XCN65553.1"/>
    </source>
</evidence>